<sequence>MGTGAPLFRSISLSLSHTLSERRRKAFMFLLKLTRSLGHEEDNCNSHTAHGILEPFSFSFPTVIKLKHAFTPNQSTPHCSGPTATTKQKTTSKLIPLYILAPVGGRFLNR</sequence>
<dbReference type="AlphaFoldDB" id="A0A182XSI0"/>
<protein>
    <submittedName>
        <fullName evidence="1">Uncharacterized protein</fullName>
    </submittedName>
</protein>
<dbReference type="Proteomes" id="UP000076407">
    <property type="component" value="Unassembled WGS sequence"/>
</dbReference>
<evidence type="ECO:0000313" key="2">
    <source>
        <dbReference type="Proteomes" id="UP000076407"/>
    </source>
</evidence>
<name>A0A182XSI0_ANOQN</name>
<evidence type="ECO:0000313" key="1">
    <source>
        <dbReference type="EnsemblMetazoa" id="AQUA014792-PA"/>
    </source>
</evidence>
<keyword evidence="2" id="KW-1185">Reference proteome</keyword>
<reference evidence="1" key="1">
    <citation type="submission" date="2020-05" db="UniProtKB">
        <authorList>
            <consortium name="EnsemblMetazoa"/>
        </authorList>
    </citation>
    <scope>IDENTIFICATION</scope>
    <source>
        <strain evidence="1">SANGQUA</strain>
    </source>
</reference>
<organism evidence="1 2">
    <name type="scientific">Anopheles quadriannulatus</name>
    <name type="common">Mosquito</name>
    <dbReference type="NCBI Taxonomy" id="34691"/>
    <lineage>
        <taxon>Eukaryota</taxon>
        <taxon>Metazoa</taxon>
        <taxon>Ecdysozoa</taxon>
        <taxon>Arthropoda</taxon>
        <taxon>Hexapoda</taxon>
        <taxon>Insecta</taxon>
        <taxon>Pterygota</taxon>
        <taxon>Neoptera</taxon>
        <taxon>Endopterygota</taxon>
        <taxon>Diptera</taxon>
        <taxon>Nematocera</taxon>
        <taxon>Culicoidea</taxon>
        <taxon>Culicidae</taxon>
        <taxon>Anophelinae</taxon>
        <taxon>Anopheles</taxon>
    </lineage>
</organism>
<proteinExistence type="predicted"/>
<dbReference type="EnsemblMetazoa" id="AQUA014792-RA">
    <property type="protein sequence ID" value="AQUA014792-PA"/>
    <property type="gene ID" value="AQUA014792"/>
</dbReference>
<dbReference type="VEuPathDB" id="VectorBase:AQUA014792"/>
<accession>A0A182XSI0</accession>